<reference evidence="2 3" key="1">
    <citation type="submission" date="2019-02" db="EMBL/GenBank/DDBJ databases">
        <title>Deep-cultivation of Planctomycetes and their phenomic and genomic characterization uncovers novel biology.</title>
        <authorList>
            <person name="Wiegand S."/>
            <person name="Jogler M."/>
            <person name="Boedeker C."/>
            <person name="Pinto D."/>
            <person name="Vollmers J."/>
            <person name="Rivas-Marin E."/>
            <person name="Kohn T."/>
            <person name="Peeters S.H."/>
            <person name="Heuer A."/>
            <person name="Rast P."/>
            <person name="Oberbeckmann S."/>
            <person name="Bunk B."/>
            <person name="Jeske O."/>
            <person name="Meyerdierks A."/>
            <person name="Storesund J.E."/>
            <person name="Kallscheuer N."/>
            <person name="Luecker S."/>
            <person name="Lage O.M."/>
            <person name="Pohl T."/>
            <person name="Merkel B.J."/>
            <person name="Hornburger P."/>
            <person name="Mueller R.-W."/>
            <person name="Bruemmer F."/>
            <person name="Labrenz M."/>
            <person name="Spormann A.M."/>
            <person name="Op den Camp H."/>
            <person name="Overmann J."/>
            <person name="Amann R."/>
            <person name="Jetten M.S.M."/>
            <person name="Mascher T."/>
            <person name="Medema M.H."/>
            <person name="Devos D.P."/>
            <person name="Kaster A.-K."/>
            <person name="Ovreas L."/>
            <person name="Rohde M."/>
            <person name="Galperin M.Y."/>
            <person name="Jogler C."/>
        </authorList>
    </citation>
    <scope>NUCLEOTIDE SEQUENCE [LARGE SCALE GENOMIC DNA]</scope>
    <source>
        <strain evidence="2 3">K22_7</strain>
    </source>
</reference>
<dbReference type="KEGG" id="rlc:K227x_43100"/>
<dbReference type="Proteomes" id="UP000318538">
    <property type="component" value="Chromosome"/>
</dbReference>
<evidence type="ECO:0000313" key="3">
    <source>
        <dbReference type="Proteomes" id="UP000318538"/>
    </source>
</evidence>
<keyword evidence="3" id="KW-1185">Reference proteome</keyword>
<feature type="chain" id="PRO_5022120559" evidence="1">
    <location>
        <begin position="26"/>
        <end position="65"/>
    </location>
</feature>
<sequence length="65" mass="6960" precursor="true">MSRFSTALSLISALVSGSVYDSANAAPVRTSPSNVPLVQSIDTEDEAHRIKMDARIQLGTELGRK</sequence>
<organism evidence="2 3">
    <name type="scientific">Rubripirellula lacrimiformis</name>
    <dbReference type="NCBI Taxonomy" id="1930273"/>
    <lineage>
        <taxon>Bacteria</taxon>
        <taxon>Pseudomonadati</taxon>
        <taxon>Planctomycetota</taxon>
        <taxon>Planctomycetia</taxon>
        <taxon>Pirellulales</taxon>
        <taxon>Pirellulaceae</taxon>
        <taxon>Rubripirellula</taxon>
    </lineage>
</organism>
<protein>
    <submittedName>
        <fullName evidence="2">Uncharacterized protein</fullName>
    </submittedName>
</protein>
<dbReference type="RefSeq" id="WP_145172252.1">
    <property type="nucleotide sequence ID" value="NZ_CP036525.1"/>
</dbReference>
<accession>A0A517NFL6</accession>
<dbReference type="AlphaFoldDB" id="A0A517NFL6"/>
<evidence type="ECO:0000313" key="2">
    <source>
        <dbReference type="EMBL" id="QDT05905.1"/>
    </source>
</evidence>
<feature type="signal peptide" evidence="1">
    <location>
        <begin position="1"/>
        <end position="25"/>
    </location>
</feature>
<proteinExistence type="predicted"/>
<gene>
    <name evidence="2" type="ORF">K227x_43100</name>
</gene>
<name>A0A517NFL6_9BACT</name>
<dbReference type="EMBL" id="CP036525">
    <property type="protein sequence ID" value="QDT05905.1"/>
    <property type="molecule type" value="Genomic_DNA"/>
</dbReference>
<keyword evidence="1" id="KW-0732">Signal</keyword>
<evidence type="ECO:0000256" key="1">
    <source>
        <dbReference type="SAM" id="SignalP"/>
    </source>
</evidence>